<protein>
    <submittedName>
        <fullName evidence="1">Uncharacterized protein</fullName>
    </submittedName>
</protein>
<gene>
    <name evidence="1" type="ORF">E1A91_D09G049600v1</name>
</gene>
<accession>A0A5D2TFM2</accession>
<evidence type="ECO:0000313" key="1">
    <source>
        <dbReference type="EMBL" id="TYI63920.1"/>
    </source>
</evidence>
<name>A0A5D2TFM2_GOSMU</name>
<organism evidence="1 2">
    <name type="scientific">Gossypium mustelinum</name>
    <name type="common">Cotton</name>
    <name type="synonym">Gossypium caicoense</name>
    <dbReference type="NCBI Taxonomy" id="34275"/>
    <lineage>
        <taxon>Eukaryota</taxon>
        <taxon>Viridiplantae</taxon>
        <taxon>Streptophyta</taxon>
        <taxon>Embryophyta</taxon>
        <taxon>Tracheophyta</taxon>
        <taxon>Spermatophyta</taxon>
        <taxon>Magnoliopsida</taxon>
        <taxon>eudicotyledons</taxon>
        <taxon>Gunneridae</taxon>
        <taxon>Pentapetalae</taxon>
        <taxon>rosids</taxon>
        <taxon>malvids</taxon>
        <taxon>Malvales</taxon>
        <taxon>Malvaceae</taxon>
        <taxon>Malvoideae</taxon>
        <taxon>Gossypium</taxon>
    </lineage>
</organism>
<sequence>MGDKNEVLEAVLKETVDLEVNGIKVLQLETVAGAAIRGIIFGLQNIDKYNSIFMN</sequence>
<proteinExistence type="predicted"/>
<dbReference type="AlphaFoldDB" id="A0A5D2TFM2"/>
<dbReference type="EMBL" id="CM017657">
    <property type="protein sequence ID" value="TYI63920.1"/>
    <property type="molecule type" value="Genomic_DNA"/>
</dbReference>
<reference evidence="1 2" key="1">
    <citation type="submission" date="2019-07" db="EMBL/GenBank/DDBJ databases">
        <title>WGS assembly of Gossypium mustelinum.</title>
        <authorList>
            <person name="Chen Z.J."/>
            <person name="Sreedasyam A."/>
            <person name="Ando A."/>
            <person name="Song Q."/>
            <person name="De L."/>
            <person name="Hulse-Kemp A."/>
            <person name="Ding M."/>
            <person name="Ye W."/>
            <person name="Kirkbride R."/>
            <person name="Jenkins J."/>
            <person name="Plott C."/>
            <person name="Lovell J."/>
            <person name="Lin Y.-M."/>
            <person name="Vaughn R."/>
            <person name="Liu B."/>
            <person name="Li W."/>
            <person name="Simpson S."/>
            <person name="Scheffler B."/>
            <person name="Saski C."/>
            <person name="Grover C."/>
            <person name="Hu G."/>
            <person name="Conover J."/>
            <person name="Carlson J."/>
            <person name="Shu S."/>
            <person name="Boston L."/>
            <person name="Williams M."/>
            <person name="Peterson D."/>
            <person name="Mcgee K."/>
            <person name="Jones D."/>
            <person name="Wendel J."/>
            <person name="Stelly D."/>
            <person name="Grimwood J."/>
            <person name="Schmutz J."/>
        </authorList>
    </citation>
    <scope>NUCLEOTIDE SEQUENCE [LARGE SCALE GENOMIC DNA]</scope>
    <source>
        <strain evidence="1">1408120.09</strain>
    </source>
</reference>
<keyword evidence="2" id="KW-1185">Reference proteome</keyword>
<dbReference type="Proteomes" id="UP000323597">
    <property type="component" value="Chromosome D09"/>
</dbReference>
<evidence type="ECO:0000313" key="2">
    <source>
        <dbReference type="Proteomes" id="UP000323597"/>
    </source>
</evidence>